<dbReference type="Proteomes" id="UP000252085">
    <property type="component" value="Unassembled WGS sequence"/>
</dbReference>
<evidence type="ECO:0000259" key="2">
    <source>
        <dbReference type="PROSITE" id="PS51186"/>
    </source>
</evidence>
<evidence type="ECO:0000256" key="1">
    <source>
        <dbReference type="ARBA" id="ARBA00022679"/>
    </source>
</evidence>
<dbReference type="Pfam" id="PF00583">
    <property type="entry name" value="Acetyltransf_1"/>
    <property type="match status" value="1"/>
</dbReference>
<reference evidence="3 4" key="1">
    <citation type="submission" date="2016-04" db="EMBL/GenBank/DDBJ databases">
        <authorList>
            <person name="Evans L.H."/>
            <person name="Alamgir A."/>
            <person name="Owens N."/>
            <person name="Weber N.D."/>
            <person name="Virtaneva K."/>
            <person name="Barbian K."/>
            <person name="Babar A."/>
            <person name="Rosenke K."/>
        </authorList>
    </citation>
    <scope>NUCLEOTIDE SEQUENCE [LARGE SCALE GENOMIC DNA]</scope>
    <source>
        <strain evidence="3">NIES-2108</strain>
    </source>
</reference>
<dbReference type="AlphaFoldDB" id="A0A367R4M6"/>
<keyword evidence="1 3" id="KW-0808">Transferase</keyword>
<dbReference type="GO" id="GO:0008080">
    <property type="term" value="F:N-acetyltransferase activity"/>
    <property type="evidence" value="ECO:0007669"/>
    <property type="project" value="InterPro"/>
</dbReference>
<dbReference type="PANTHER" id="PTHR13947">
    <property type="entry name" value="GNAT FAMILY N-ACETYLTRANSFERASE"/>
    <property type="match status" value="1"/>
</dbReference>
<proteinExistence type="predicted"/>
<protein>
    <submittedName>
        <fullName evidence="3">Acetyltransferase</fullName>
    </submittedName>
</protein>
<sequence length="173" mass="19521">MKIRFLTSQDIVVYRDLRLFSLRESPTAFGSSYEQESCFSLSDFAARLCLDDDSVNGIFGAFSDGDKLIGMLGFSRENRLKRVHIGSLWSMYVLPENRGRGVGAALLDEALSHARRLDGLRQIVLTVTTNNLAASSLYSSRGFERFGLERDALFIDGRYFDEEHLALHFNHDA</sequence>
<accession>A0A367R4M6</accession>
<gene>
    <name evidence="3" type="ORF">A6769_33355</name>
</gene>
<dbReference type="PANTHER" id="PTHR13947:SF37">
    <property type="entry name" value="LD18367P"/>
    <property type="match status" value="1"/>
</dbReference>
<dbReference type="InterPro" id="IPR000182">
    <property type="entry name" value="GNAT_dom"/>
</dbReference>
<dbReference type="PROSITE" id="PS51186">
    <property type="entry name" value="GNAT"/>
    <property type="match status" value="1"/>
</dbReference>
<dbReference type="EMBL" id="LXQE01000187">
    <property type="protein sequence ID" value="RCJ30474.1"/>
    <property type="molecule type" value="Genomic_DNA"/>
</dbReference>
<feature type="domain" description="N-acetyltransferase" evidence="2">
    <location>
        <begin position="1"/>
        <end position="161"/>
    </location>
</feature>
<evidence type="ECO:0000313" key="4">
    <source>
        <dbReference type="Proteomes" id="UP000252085"/>
    </source>
</evidence>
<dbReference type="Gene3D" id="3.40.630.30">
    <property type="match status" value="1"/>
</dbReference>
<comment type="caution">
    <text evidence="3">The sequence shown here is derived from an EMBL/GenBank/DDBJ whole genome shotgun (WGS) entry which is preliminary data.</text>
</comment>
<dbReference type="InterPro" id="IPR016181">
    <property type="entry name" value="Acyl_CoA_acyltransferase"/>
</dbReference>
<dbReference type="CDD" id="cd04301">
    <property type="entry name" value="NAT_SF"/>
    <property type="match status" value="1"/>
</dbReference>
<dbReference type="SUPFAM" id="SSF55729">
    <property type="entry name" value="Acyl-CoA N-acyltransferases (Nat)"/>
    <property type="match status" value="1"/>
</dbReference>
<name>A0A367R4M6_NOSPU</name>
<organism evidence="3 4">
    <name type="scientific">Nostoc punctiforme NIES-2108</name>
    <dbReference type="NCBI Taxonomy" id="1356359"/>
    <lineage>
        <taxon>Bacteria</taxon>
        <taxon>Bacillati</taxon>
        <taxon>Cyanobacteriota</taxon>
        <taxon>Cyanophyceae</taxon>
        <taxon>Nostocales</taxon>
        <taxon>Nostocaceae</taxon>
        <taxon>Nostoc</taxon>
    </lineage>
</organism>
<dbReference type="InterPro" id="IPR050769">
    <property type="entry name" value="NAT_camello-type"/>
</dbReference>
<evidence type="ECO:0000313" key="3">
    <source>
        <dbReference type="EMBL" id="RCJ30474.1"/>
    </source>
</evidence>